<sequence>MVPFILGSRQTDSADTWRSLFRLPSSVNSESVFNLCLPFMATSAPQCVTNLIQAVAMRAVWRFFTIPFGFCVQFLPNVMEQLASNRKTIEAELNELLKLCKWNRNEWYMTVETSKRTCEKFKKLIQKYTDVLKQPVMLIFTEEAARRGINTMANHILDSVFDDFNDAKRVPFLEEFIQTSIIGEFRKRLQLVFAFHGYISTAMRHESNSSVMEQLASNRKTIEAELNELLKLCKWNRNEWFIWSPTWRNKVDLAMEDMRLASTSKPEKKRSAAKNMAYLDLLKLLDDCGLAKHRSWFIEDRWYLQPSYSMEHLLLKEGRFASGKLEVAALENLQPDWKTANEHFFKSLHSLGHLRDICSKSHQDFELEKDIDDFTKGCEDGTYSVWNELESDVRTMVMEAVCGLAEAFSVETIAKSTTTKPTHESPIVQVESLSHNQDIVFNCMLRQKQLFDTMCSTLNDECLLLSSVKNNHVTCESVGAGASLMVQLYPPGHAWVHILIVVLKTSDRLSLASPEFGFDDEAVGCHARDMHKTGTPFVITSALKKSFEMLMLFASQRCPVLLYGPAGADKTALISRLAQGHGSQVCFFLTNLTVLHECSQIVKKLKDAHLVEEFIATEKKLSCLRLLKKFSPETFAPKSHGGGDDDLGTKQHLKLVKRGQVTDQLMELPIEQMIWLRQKYLVTASVKYVFEHLYCCKQVYKRLGITINGNPRNLEMVSRFGMHIDSESHNRGVAHRIWTSGNYNKKASNTPLDNSEDIIEENLPTPLQVGQLMLTHNIQDTDDQPPKVDDEASVEVNLNATPLDSRSINNPQCHPNYIILDAEEVPVVNVNPVENNVSLETTSSASPAKRIRRSSLIYPCIGHT</sequence>
<dbReference type="PANTHER" id="PTHR48103:SF2">
    <property type="entry name" value="MIDASIN"/>
    <property type="match status" value="1"/>
</dbReference>
<dbReference type="Proteomes" id="UP000245207">
    <property type="component" value="Unassembled WGS sequence"/>
</dbReference>
<dbReference type="Pfam" id="PF24657">
    <property type="entry name" value="DUF7646"/>
    <property type="match status" value="1"/>
</dbReference>
<keyword evidence="6" id="KW-1185">Reference proteome</keyword>
<dbReference type="GO" id="GO:0000055">
    <property type="term" value="P:ribosomal large subunit export from nucleus"/>
    <property type="evidence" value="ECO:0007669"/>
    <property type="project" value="TreeGrafter"/>
</dbReference>
<keyword evidence="1" id="KW-0547">Nucleotide-binding</keyword>
<reference evidence="5 6" key="1">
    <citation type="journal article" date="2018" name="Mol. Plant">
        <title>The genome of Artemisia annua provides insight into the evolution of Asteraceae family and artemisinin biosynthesis.</title>
        <authorList>
            <person name="Shen Q."/>
            <person name="Zhang L."/>
            <person name="Liao Z."/>
            <person name="Wang S."/>
            <person name="Yan T."/>
            <person name="Shi P."/>
            <person name="Liu M."/>
            <person name="Fu X."/>
            <person name="Pan Q."/>
            <person name="Wang Y."/>
            <person name="Lv Z."/>
            <person name="Lu X."/>
            <person name="Zhang F."/>
            <person name="Jiang W."/>
            <person name="Ma Y."/>
            <person name="Chen M."/>
            <person name="Hao X."/>
            <person name="Li L."/>
            <person name="Tang Y."/>
            <person name="Lv G."/>
            <person name="Zhou Y."/>
            <person name="Sun X."/>
            <person name="Brodelius P.E."/>
            <person name="Rose J.K.C."/>
            <person name="Tang K."/>
        </authorList>
    </citation>
    <scope>NUCLEOTIDE SEQUENCE [LARGE SCALE GENOMIC DNA]</scope>
    <source>
        <strain evidence="6">cv. Huhao1</strain>
        <tissue evidence="5">Leaf</tissue>
    </source>
</reference>
<evidence type="ECO:0000259" key="3">
    <source>
        <dbReference type="Pfam" id="PF24538"/>
    </source>
</evidence>
<comment type="caution">
    <text evidence="5">The sequence shown here is derived from an EMBL/GenBank/DDBJ whole genome shotgun (WGS) entry which is preliminary data.</text>
</comment>
<dbReference type="GO" id="GO:0005524">
    <property type="term" value="F:ATP binding"/>
    <property type="evidence" value="ECO:0007669"/>
    <property type="project" value="UniProtKB-KW"/>
</dbReference>
<evidence type="ECO:0000259" key="4">
    <source>
        <dbReference type="Pfam" id="PF24657"/>
    </source>
</evidence>
<feature type="domain" description="DUF7599" evidence="3">
    <location>
        <begin position="600"/>
        <end position="638"/>
    </location>
</feature>
<dbReference type="InterPro" id="IPR056020">
    <property type="entry name" value="DUF7599"/>
</dbReference>
<dbReference type="GO" id="GO:0000027">
    <property type="term" value="P:ribosomal large subunit assembly"/>
    <property type="evidence" value="ECO:0007669"/>
    <property type="project" value="TreeGrafter"/>
</dbReference>
<dbReference type="AlphaFoldDB" id="A0A2U1PG87"/>
<dbReference type="EMBL" id="PKPP01001193">
    <property type="protein sequence ID" value="PWA84775.1"/>
    <property type="molecule type" value="Genomic_DNA"/>
</dbReference>
<dbReference type="PANTHER" id="PTHR48103">
    <property type="entry name" value="MIDASIN-RELATED"/>
    <property type="match status" value="1"/>
</dbReference>
<protein>
    <submittedName>
        <fullName evidence="5">ATPase</fullName>
    </submittedName>
</protein>
<organism evidence="5 6">
    <name type="scientific">Artemisia annua</name>
    <name type="common">Sweet wormwood</name>
    <dbReference type="NCBI Taxonomy" id="35608"/>
    <lineage>
        <taxon>Eukaryota</taxon>
        <taxon>Viridiplantae</taxon>
        <taxon>Streptophyta</taxon>
        <taxon>Embryophyta</taxon>
        <taxon>Tracheophyta</taxon>
        <taxon>Spermatophyta</taxon>
        <taxon>Magnoliopsida</taxon>
        <taxon>eudicotyledons</taxon>
        <taxon>Gunneridae</taxon>
        <taxon>Pentapetalae</taxon>
        <taxon>asterids</taxon>
        <taxon>campanulids</taxon>
        <taxon>Asterales</taxon>
        <taxon>Asteraceae</taxon>
        <taxon>Asteroideae</taxon>
        <taxon>Anthemideae</taxon>
        <taxon>Artemisiinae</taxon>
        <taxon>Artemisia</taxon>
    </lineage>
</organism>
<feature type="domain" description="DUF7646" evidence="4">
    <location>
        <begin position="657"/>
        <end position="746"/>
    </location>
</feature>
<evidence type="ECO:0000313" key="5">
    <source>
        <dbReference type="EMBL" id="PWA84775.1"/>
    </source>
</evidence>
<name>A0A2U1PG87_ARTAN</name>
<evidence type="ECO:0000256" key="1">
    <source>
        <dbReference type="ARBA" id="ARBA00022741"/>
    </source>
</evidence>
<dbReference type="OrthoDB" id="5186at2759"/>
<proteinExistence type="predicted"/>
<dbReference type="Pfam" id="PF24538">
    <property type="entry name" value="DUF7599"/>
    <property type="match status" value="1"/>
</dbReference>
<dbReference type="GO" id="GO:0005634">
    <property type="term" value="C:nucleus"/>
    <property type="evidence" value="ECO:0007669"/>
    <property type="project" value="TreeGrafter"/>
</dbReference>
<dbReference type="STRING" id="35608.A0A2U1PG87"/>
<dbReference type="GO" id="GO:0030687">
    <property type="term" value="C:preribosome, large subunit precursor"/>
    <property type="evidence" value="ECO:0007669"/>
    <property type="project" value="TreeGrafter"/>
</dbReference>
<keyword evidence="2" id="KW-0067">ATP-binding</keyword>
<evidence type="ECO:0000256" key="2">
    <source>
        <dbReference type="ARBA" id="ARBA00022840"/>
    </source>
</evidence>
<gene>
    <name evidence="5" type="ORF">CTI12_AA156200</name>
</gene>
<accession>A0A2U1PG87</accession>
<evidence type="ECO:0000313" key="6">
    <source>
        <dbReference type="Proteomes" id="UP000245207"/>
    </source>
</evidence>
<dbReference type="InterPro" id="IPR056063">
    <property type="entry name" value="DUF7646"/>
</dbReference>